<comment type="function">
    <text evidence="8">Also involved in hydrogenase metallocenter assembly, probably by participating in the nickel insertion step. This function in hydrogenase biosynthesis requires chaperone activity and the presence of the metal-binding domain, but not PPIase activity.</text>
</comment>
<dbReference type="KEGG" id="slac:SKTS_19760"/>
<comment type="similarity">
    <text evidence="3">Belongs to the FKBP-type PPIase family.</text>
</comment>
<dbReference type="SUPFAM" id="SSF54534">
    <property type="entry name" value="FKBP-like"/>
    <property type="match status" value="1"/>
</dbReference>
<evidence type="ECO:0000256" key="1">
    <source>
        <dbReference type="ARBA" id="ARBA00000971"/>
    </source>
</evidence>
<dbReference type="InterPro" id="IPR046357">
    <property type="entry name" value="PPIase_dom_sf"/>
</dbReference>
<evidence type="ECO:0000313" key="11">
    <source>
        <dbReference type="EMBL" id="BCB27090.1"/>
    </source>
</evidence>
<evidence type="ECO:0000256" key="3">
    <source>
        <dbReference type="ARBA" id="ARBA00006577"/>
    </source>
</evidence>
<dbReference type="PROSITE" id="PS50059">
    <property type="entry name" value="FKBP_PPIASE"/>
    <property type="match status" value="1"/>
</dbReference>
<evidence type="ECO:0000259" key="10">
    <source>
        <dbReference type="PROSITE" id="PS50059"/>
    </source>
</evidence>
<organism evidence="11 12">
    <name type="scientific">Sulfurimicrobium lacus</name>
    <dbReference type="NCBI Taxonomy" id="2715678"/>
    <lineage>
        <taxon>Bacteria</taxon>
        <taxon>Pseudomonadati</taxon>
        <taxon>Pseudomonadota</taxon>
        <taxon>Betaproteobacteria</taxon>
        <taxon>Nitrosomonadales</taxon>
        <taxon>Sulfuricellaceae</taxon>
        <taxon>Sulfurimicrobium</taxon>
    </lineage>
</organism>
<gene>
    <name evidence="11" type="primary">slyD</name>
    <name evidence="11" type="ORF">SKTS_19760</name>
</gene>
<dbReference type="GO" id="GO:0003755">
    <property type="term" value="F:peptidyl-prolyl cis-trans isomerase activity"/>
    <property type="evidence" value="ECO:0007669"/>
    <property type="project" value="UniProtKB-KW"/>
</dbReference>
<comment type="catalytic activity">
    <reaction evidence="1 9">
        <text>[protein]-peptidylproline (omega=180) = [protein]-peptidylproline (omega=0)</text>
        <dbReference type="Rhea" id="RHEA:16237"/>
        <dbReference type="Rhea" id="RHEA-COMP:10747"/>
        <dbReference type="Rhea" id="RHEA-COMP:10748"/>
        <dbReference type="ChEBI" id="CHEBI:83833"/>
        <dbReference type="ChEBI" id="CHEBI:83834"/>
        <dbReference type="EC" id="5.2.1.8"/>
    </reaction>
</comment>
<accession>A0A6F8VCN1</accession>
<comment type="subcellular location">
    <subcellularLocation>
        <location evidence="2">Cytoplasm</location>
    </subcellularLocation>
</comment>
<evidence type="ECO:0000313" key="12">
    <source>
        <dbReference type="Proteomes" id="UP000502260"/>
    </source>
</evidence>
<keyword evidence="4" id="KW-0963">Cytoplasm</keyword>
<proteinExistence type="inferred from homology"/>
<dbReference type="RefSeq" id="WP_173064096.1">
    <property type="nucleotide sequence ID" value="NZ_AP022853.1"/>
</dbReference>
<dbReference type="Proteomes" id="UP000502260">
    <property type="component" value="Chromosome"/>
</dbReference>
<evidence type="ECO:0000256" key="2">
    <source>
        <dbReference type="ARBA" id="ARBA00004496"/>
    </source>
</evidence>
<dbReference type="PANTHER" id="PTHR47861">
    <property type="entry name" value="FKBP-TYPE PEPTIDYL-PROLYL CIS-TRANS ISOMERASE SLYD"/>
    <property type="match status" value="1"/>
</dbReference>
<evidence type="ECO:0000256" key="9">
    <source>
        <dbReference type="PROSITE-ProRule" id="PRU00277"/>
    </source>
</evidence>
<evidence type="ECO:0000256" key="8">
    <source>
        <dbReference type="ARBA" id="ARBA00037071"/>
    </source>
</evidence>
<sequence length="162" mass="18069">MSEQKVARNKAVYLTYSITDESGSVYEQYDMPIGYIHGGNSPLFEKIEAALEGHKVGDRVEVSLNPQEGFGERDPELSFTDDIDNVPPEYRRLGAEVEFQNERGESMQFRVSRIADGKLTVDANHPLAGQTVTFVVVVEHIRDATMDEIVSGLPADQSQQLH</sequence>
<dbReference type="GO" id="GO:0042026">
    <property type="term" value="P:protein refolding"/>
    <property type="evidence" value="ECO:0007669"/>
    <property type="project" value="UniProtKB-ARBA"/>
</dbReference>
<dbReference type="EC" id="5.2.1.8" evidence="9"/>
<evidence type="ECO:0000256" key="7">
    <source>
        <dbReference type="ARBA" id="ARBA00023235"/>
    </source>
</evidence>
<keyword evidence="6" id="KW-0143">Chaperone</keyword>
<dbReference type="Gene3D" id="3.10.50.40">
    <property type="match status" value="1"/>
</dbReference>
<dbReference type="PANTHER" id="PTHR47861:SF3">
    <property type="entry name" value="FKBP-TYPE PEPTIDYL-PROLYL CIS-TRANS ISOMERASE SLYD"/>
    <property type="match status" value="1"/>
</dbReference>
<evidence type="ECO:0000256" key="6">
    <source>
        <dbReference type="ARBA" id="ARBA00023186"/>
    </source>
</evidence>
<evidence type="ECO:0000256" key="4">
    <source>
        <dbReference type="ARBA" id="ARBA00022490"/>
    </source>
</evidence>
<feature type="domain" description="PPIase FKBP-type" evidence="10">
    <location>
        <begin position="9"/>
        <end position="103"/>
    </location>
</feature>
<dbReference type="AlphaFoldDB" id="A0A6F8VCN1"/>
<dbReference type="EMBL" id="AP022853">
    <property type="protein sequence ID" value="BCB27090.1"/>
    <property type="molecule type" value="Genomic_DNA"/>
</dbReference>
<protein>
    <recommendedName>
        <fullName evidence="9">peptidylprolyl isomerase</fullName>
        <ecNumber evidence="9">5.2.1.8</ecNumber>
    </recommendedName>
</protein>
<evidence type="ECO:0000256" key="5">
    <source>
        <dbReference type="ARBA" id="ARBA00023110"/>
    </source>
</evidence>
<reference evidence="12" key="1">
    <citation type="submission" date="2020-03" db="EMBL/GenBank/DDBJ databases">
        <title>Complete genome sequence of sulfur-oxidizing bacterium skT11.</title>
        <authorList>
            <person name="Kanda M."/>
            <person name="Kojima H."/>
            <person name="Fukui M."/>
        </authorList>
    </citation>
    <scope>NUCLEOTIDE SEQUENCE [LARGE SCALE GENOMIC DNA]</scope>
    <source>
        <strain evidence="12">skT11</strain>
    </source>
</reference>
<dbReference type="InterPro" id="IPR001179">
    <property type="entry name" value="PPIase_FKBP_dom"/>
</dbReference>
<keyword evidence="7 9" id="KW-0413">Isomerase</keyword>
<name>A0A6F8VCN1_9PROT</name>
<dbReference type="GO" id="GO:0005737">
    <property type="term" value="C:cytoplasm"/>
    <property type="evidence" value="ECO:0007669"/>
    <property type="project" value="UniProtKB-SubCell"/>
</dbReference>
<keyword evidence="12" id="KW-1185">Reference proteome</keyword>
<keyword evidence="5 9" id="KW-0697">Rotamase</keyword>